<dbReference type="Proteomes" id="UP001150904">
    <property type="component" value="Unassembled WGS sequence"/>
</dbReference>
<evidence type="ECO:0000313" key="3">
    <source>
        <dbReference type="Proteomes" id="UP001150904"/>
    </source>
</evidence>
<accession>A0A9W9MNJ9</accession>
<gene>
    <name evidence="2" type="ORF">N7498_005428</name>
</gene>
<dbReference type="EMBL" id="JAPQKR010000012">
    <property type="protein sequence ID" value="KAJ5204549.1"/>
    <property type="molecule type" value="Genomic_DNA"/>
</dbReference>
<reference evidence="2" key="2">
    <citation type="journal article" date="2023" name="IMA Fungus">
        <title>Comparative genomic study of the Penicillium genus elucidates a diverse pangenome and 15 lateral gene transfer events.</title>
        <authorList>
            <person name="Petersen C."/>
            <person name="Sorensen T."/>
            <person name="Nielsen M.R."/>
            <person name="Sondergaard T.E."/>
            <person name="Sorensen J.L."/>
            <person name="Fitzpatrick D.A."/>
            <person name="Frisvad J.C."/>
            <person name="Nielsen K.L."/>
        </authorList>
    </citation>
    <scope>NUCLEOTIDE SEQUENCE</scope>
    <source>
        <strain evidence="2">IBT 15544</strain>
    </source>
</reference>
<reference evidence="2" key="1">
    <citation type="submission" date="2022-12" db="EMBL/GenBank/DDBJ databases">
        <authorList>
            <person name="Petersen C."/>
        </authorList>
    </citation>
    <scope>NUCLEOTIDE SEQUENCE</scope>
    <source>
        <strain evidence="2">IBT 15544</strain>
    </source>
</reference>
<keyword evidence="3" id="KW-1185">Reference proteome</keyword>
<organism evidence="2 3">
    <name type="scientific">Penicillium cinerascens</name>
    <dbReference type="NCBI Taxonomy" id="70096"/>
    <lineage>
        <taxon>Eukaryota</taxon>
        <taxon>Fungi</taxon>
        <taxon>Dikarya</taxon>
        <taxon>Ascomycota</taxon>
        <taxon>Pezizomycotina</taxon>
        <taxon>Eurotiomycetes</taxon>
        <taxon>Eurotiomycetidae</taxon>
        <taxon>Eurotiales</taxon>
        <taxon>Aspergillaceae</taxon>
        <taxon>Penicillium</taxon>
    </lineage>
</organism>
<evidence type="ECO:0008006" key="4">
    <source>
        <dbReference type="Google" id="ProtNLM"/>
    </source>
</evidence>
<protein>
    <recommendedName>
        <fullName evidence="4">Mitochondrial K+-H+ exchange-related-domain-containing protein</fullName>
    </recommendedName>
</protein>
<dbReference type="OrthoDB" id="5562676at2759"/>
<dbReference type="GO" id="GO:0005743">
    <property type="term" value="C:mitochondrial inner membrane"/>
    <property type="evidence" value="ECO:0007669"/>
    <property type="project" value="TreeGrafter"/>
</dbReference>
<dbReference type="RefSeq" id="XP_058309028.1">
    <property type="nucleotide sequence ID" value="XM_058452490.1"/>
</dbReference>
<proteinExistence type="predicted"/>
<dbReference type="GO" id="GO:0006813">
    <property type="term" value="P:potassium ion transport"/>
    <property type="evidence" value="ECO:0007669"/>
    <property type="project" value="TreeGrafter"/>
</dbReference>
<dbReference type="PANTHER" id="PTHR28062">
    <property type="entry name" value="K+-H+ EXCHANGE-LIKE PROTEIN"/>
    <property type="match status" value="1"/>
</dbReference>
<evidence type="ECO:0000256" key="1">
    <source>
        <dbReference type="SAM" id="Coils"/>
    </source>
</evidence>
<dbReference type="Pfam" id="PF10173">
    <property type="entry name" value="Mit_KHE1"/>
    <property type="match status" value="1"/>
</dbReference>
<evidence type="ECO:0000313" key="2">
    <source>
        <dbReference type="EMBL" id="KAJ5204549.1"/>
    </source>
</evidence>
<feature type="coiled-coil region" evidence="1">
    <location>
        <begin position="244"/>
        <end position="275"/>
    </location>
</feature>
<dbReference type="PANTHER" id="PTHR28062:SF1">
    <property type="entry name" value="TRANSMEMBRANE PROTEIN"/>
    <property type="match status" value="1"/>
</dbReference>
<comment type="caution">
    <text evidence="2">The sequence shown here is derived from an EMBL/GenBank/DDBJ whole genome shotgun (WGS) entry which is preliminary data.</text>
</comment>
<dbReference type="AlphaFoldDB" id="A0A9W9MNJ9"/>
<name>A0A9W9MNJ9_9EURO</name>
<dbReference type="GO" id="GO:1902600">
    <property type="term" value="P:proton transmembrane transport"/>
    <property type="evidence" value="ECO:0007669"/>
    <property type="project" value="TreeGrafter"/>
</dbReference>
<dbReference type="InterPro" id="IPR018786">
    <property type="entry name" value="Mit_KHE1"/>
</dbReference>
<dbReference type="GeneID" id="83179791"/>
<keyword evidence="1" id="KW-0175">Coiled coil</keyword>
<sequence length="277" mass="31948">MRLFLIPISTRRALIYARPLRKDIPKELSLLDRATSKAAETWASWEEAEKGWKKHLVTWGNRVQQRIPFEEWGLKSIPSLASQQRIDKDHGKKKIEVLFPGNAVRLEKIPTILRSIATERQEFHRKKMWWSFGFAPITAPLGLIPVVPNIPFFYLVYRGWSHWRALNGSRHLEFLVEKDLLKSVSLPGLEQLYAKRASRILDNTPIDTPASEMVEDFEQSEDRVLLKMSDAKKLATILEAPELALEAERAIVQVSEQLQAQKKKEKEAKSSDEKKDS</sequence>